<dbReference type="InterPro" id="IPR001296">
    <property type="entry name" value="Glyco_trans_1"/>
</dbReference>
<dbReference type="SUPFAM" id="SSF53756">
    <property type="entry name" value="UDP-Glycosyltransferase/glycogen phosphorylase"/>
    <property type="match status" value="1"/>
</dbReference>
<dbReference type="RefSeq" id="WP_379186997.1">
    <property type="nucleotide sequence ID" value="NZ_JBHSOW010000016.1"/>
</dbReference>
<feature type="domain" description="Diacylglycerol glucosyltransferase N-terminal" evidence="5">
    <location>
        <begin position="18"/>
        <end position="180"/>
    </location>
</feature>
<evidence type="ECO:0000256" key="2">
    <source>
        <dbReference type="ARBA" id="ARBA00022676"/>
    </source>
</evidence>
<sequence length="388" mass="43577">MIQKRKILIIYAKYGDGHYQVARTMQQCLENTGQFDVKIMDVFAESHPMWNAISRFAFHKGSVYCPKLYGWVYALTNALKPNGRFNRWLQLLGMAKMKEIAAREKPDAVIHTFPFLAMSQLKPKSGGSFACLTIVTDYVLHNRWIHPNTDRYFVASSELKDWLMEKGVSNHRIIVSGIPVRSSFQNTIQTQAVFQKYGLNSKLPIVLIMAGANGVFADAATIVEEIMQHEAEVVLVCGKNKSLYHAMSKAFEQTKHVHILGFVEQIEELMSISSCLISKAGGITLEEARTLQLPVVVYRPLPGQEKGNAEYWQAKGFLQIVDDRSQLNAAVQAATQWKLKAKNGNAGGYHDHQSAAIIVQEVVAVINSRMKKKADTSLQGRQIIDEYS</sequence>
<reference evidence="7" key="1">
    <citation type="journal article" date="2019" name="Int. J. Syst. Evol. Microbiol.">
        <title>The Global Catalogue of Microorganisms (GCM) 10K type strain sequencing project: providing services to taxonomists for standard genome sequencing and annotation.</title>
        <authorList>
            <consortium name="The Broad Institute Genomics Platform"/>
            <consortium name="The Broad Institute Genome Sequencing Center for Infectious Disease"/>
            <person name="Wu L."/>
            <person name="Ma J."/>
        </authorList>
    </citation>
    <scope>NUCLEOTIDE SEQUENCE [LARGE SCALE GENOMIC DNA]</scope>
    <source>
        <strain evidence="7">CGMCC 1.3240</strain>
    </source>
</reference>
<dbReference type="Gene3D" id="3.40.50.2000">
    <property type="entry name" value="Glycogen Phosphorylase B"/>
    <property type="match status" value="1"/>
</dbReference>
<keyword evidence="2 6" id="KW-0328">Glycosyltransferase</keyword>
<dbReference type="GO" id="GO:0016757">
    <property type="term" value="F:glycosyltransferase activity"/>
    <property type="evidence" value="ECO:0007669"/>
    <property type="project" value="UniProtKB-KW"/>
</dbReference>
<evidence type="ECO:0000313" key="7">
    <source>
        <dbReference type="Proteomes" id="UP001596047"/>
    </source>
</evidence>
<dbReference type="InterPro" id="IPR050519">
    <property type="entry name" value="Glycosyltransf_28_UgtP"/>
</dbReference>
<dbReference type="PANTHER" id="PTHR43025:SF3">
    <property type="entry name" value="MONOGALACTOSYLDIACYLGLYCEROL SYNTHASE 1, CHLOROPLASTIC"/>
    <property type="match status" value="1"/>
</dbReference>
<comment type="similarity">
    <text evidence="1">Belongs to the glycosyltransferase 28 family.</text>
</comment>
<feature type="domain" description="Glycosyl transferase family 1" evidence="4">
    <location>
        <begin position="219"/>
        <end position="331"/>
    </location>
</feature>
<keyword evidence="3 6" id="KW-0808">Transferase</keyword>
<dbReference type="Pfam" id="PF06925">
    <property type="entry name" value="MGDG_synth"/>
    <property type="match status" value="1"/>
</dbReference>
<evidence type="ECO:0000313" key="6">
    <source>
        <dbReference type="EMBL" id="MFC5648542.1"/>
    </source>
</evidence>
<evidence type="ECO:0000259" key="4">
    <source>
        <dbReference type="Pfam" id="PF00534"/>
    </source>
</evidence>
<accession>A0ABW0VU80</accession>
<dbReference type="EMBL" id="JBHSOW010000016">
    <property type="protein sequence ID" value="MFC5648542.1"/>
    <property type="molecule type" value="Genomic_DNA"/>
</dbReference>
<dbReference type="PANTHER" id="PTHR43025">
    <property type="entry name" value="MONOGALACTOSYLDIACYLGLYCEROL SYNTHASE"/>
    <property type="match status" value="1"/>
</dbReference>
<evidence type="ECO:0000256" key="3">
    <source>
        <dbReference type="ARBA" id="ARBA00022679"/>
    </source>
</evidence>
<dbReference type="Pfam" id="PF00534">
    <property type="entry name" value="Glycos_transf_1"/>
    <property type="match status" value="1"/>
</dbReference>
<dbReference type="EC" id="2.4.-.-" evidence="6"/>
<evidence type="ECO:0000259" key="5">
    <source>
        <dbReference type="Pfam" id="PF06925"/>
    </source>
</evidence>
<organism evidence="6 7">
    <name type="scientific">Paenibacillus solisilvae</name>
    <dbReference type="NCBI Taxonomy" id="2486751"/>
    <lineage>
        <taxon>Bacteria</taxon>
        <taxon>Bacillati</taxon>
        <taxon>Bacillota</taxon>
        <taxon>Bacilli</taxon>
        <taxon>Bacillales</taxon>
        <taxon>Paenibacillaceae</taxon>
        <taxon>Paenibacillus</taxon>
    </lineage>
</organism>
<name>A0ABW0VU80_9BACL</name>
<dbReference type="InterPro" id="IPR009695">
    <property type="entry name" value="Diacylglyc_glucosyltr_N"/>
</dbReference>
<comment type="caution">
    <text evidence="6">The sequence shown here is derived from an EMBL/GenBank/DDBJ whole genome shotgun (WGS) entry which is preliminary data.</text>
</comment>
<keyword evidence="7" id="KW-1185">Reference proteome</keyword>
<evidence type="ECO:0000256" key="1">
    <source>
        <dbReference type="ARBA" id="ARBA00006962"/>
    </source>
</evidence>
<dbReference type="Proteomes" id="UP001596047">
    <property type="component" value="Unassembled WGS sequence"/>
</dbReference>
<protein>
    <submittedName>
        <fullName evidence="6">Glycosyltransferase</fullName>
        <ecNumber evidence="6">2.4.-.-</ecNumber>
    </submittedName>
</protein>
<gene>
    <name evidence="6" type="ORF">ACFPYJ_05250</name>
</gene>
<proteinExistence type="inferred from homology"/>